<keyword evidence="6" id="KW-1133">Transmembrane helix</keyword>
<reference evidence="8" key="1">
    <citation type="submission" date="2023-08" db="EMBL/GenBank/DDBJ databases">
        <title>Pelteobagrus vachellii genome.</title>
        <authorList>
            <person name="Liu H."/>
        </authorList>
    </citation>
    <scope>NUCLEOTIDE SEQUENCE</scope>
    <source>
        <strain evidence="8">PRFRI_2022a</strain>
        <tissue evidence="8">Muscle</tissue>
    </source>
</reference>
<evidence type="ECO:0000256" key="5">
    <source>
        <dbReference type="ARBA" id="ARBA00023157"/>
    </source>
</evidence>
<accession>A0AA88JB08</accession>
<dbReference type="EMBL" id="JAVHJS010000022">
    <property type="protein sequence ID" value="KAK2821128.1"/>
    <property type="molecule type" value="Genomic_DNA"/>
</dbReference>
<evidence type="ECO:0000256" key="3">
    <source>
        <dbReference type="ARBA" id="ARBA00022525"/>
    </source>
</evidence>
<evidence type="ECO:0000256" key="6">
    <source>
        <dbReference type="SAM" id="Phobius"/>
    </source>
</evidence>
<feature type="transmembrane region" description="Helical" evidence="6">
    <location>
        <begin position="236"/>
        <end position="269"/>
    </location>
</feature>
<evidence type="ECO:0000313" key="8">
    <source>
        <dbReference type="EMBL" id="KAK2821128.1"/>
    </source>
</evidence>
<evidence type="ECO:0000313" key="9">
    <source>
        <dbReference type="Proteomes" id="UP001187315"/>
    </source>
</evidence>
<dbReference type="InterPro" id="IPR029034">
    <property type="entry name" value="Cystine-knot_cytokine"/>
</dbReference>
<keyword evidence="3" id="KW-0964">Secreted</keyword>
<feature type="domain" description="DAN" evidence="7">
    <location>
        <begin position="95"/>
        <end position="179"/>
    </location>
</feature>
<evidence type="ECO:0000256" key="4">
    <source>
        <dbReference type="ARBA" id="ARBA00022729"/>
    </source>
</evidence>
<proteinExistence type="inferred from homology"/>
<evidence type="ECO:0000256" key="1">
    <source>
        <dbReference type="ARBA" id="ARBA00004613"/>
    </source>
</evidence>
<dbReference type="GO" id="GO:0005615">
    <property type="term" value="C:extracellular space"/>
    <property type="evidence" value="ECO:0007669"/>
    <property type="project" value="TreeGrafter"/>
</dbReference>
<gene>
    <name evidence="8" type="ORF">Q7C36_020471</name>
</gene>
<keyword evidence="6" id="KW-0812">Transmembrane</keyword>
<feature type="transmembrane region" description="Helical" evidence="6">
    <location>
        <begin position="305"/>
        <end position="328"/>
    </location>
</feature>
<evidence type="ECO:0000256" key="2">
    <source>
        <dbReference type="ARBA" id="ARBA00007872"/>
    </source>
</evidence>
<dbReference type="InterPro" id="IPR004133">
    <property type="entry name" value="DAN_dom"/>
</dbReference>
<dbReference type="GO" id="GO:0009887">
    <property type="term" value="P:animal organ morphogenesis"/>
    <property type="evidence" value="ECO:0007669"/>
    <property type="project" value="TreeGrafter"/>
</dbReference>
<dbReference type="Proteomes" id="UP001187315">
    <property type="component" value="Unassembled WGS sequence"/>
</dbReference>
<keyword evidence="6" id="KW-0472">Membrane</keyword>
<protein>
    <recommendedName>
        <fullName evidence="7">DAN domain-containing protein</fullName>
    </recommendedName>
</protein>
<keyword evidence="9" id="KW-1185">Reference proteome</keyword>
<keyword evidence="4" id="KW-0732">Signal</keyword>
<dbReference type="PANTHER" id="PTHR15283:SF5">
    <property type="entry name" value="NEUROBLASTOMA SUPPRESSOR OF TUMORIGENICITY 1"/>
    <property type="match status" value="1"/>
</dbReference>
<dbReference type="PANTHER" id="PTHR15283">
    <property type="entry name" value="GREMLIN 1"/>
    <property type="match status" value="1"/>
</dbReference>
<comment type="similarity">
    <text evidence="2">Belongs to the DAN family.</text>
</comment>
<sequence length="360" mass="39407">MDFPQACVFDPVFRLNAESNRCCTGSLVALLNRGNETRVFTFQISERHHPVPRCFRLSAAALLGAAMLLIGCVLLAVCSAAPPAHINRLALFPDKSAWCEAKNITQIVGHTGCVSQSIQNRACLGQCFSYSVPNTFPQSTESLVHCDSCTPAQTQWEVVTLECPGSVETPRVENIVLWSPCDWTQLRKMCGVDVDLDDEGVQDECEVEEVTHDAVHLLAPPPAECNGAVWGSRRGYGVCVLCGLLLVLWNAGVGVACVTLLFVVFMLVLTPPTLLLYTGFLCHTRVLASPSPLCSYLDDNSCSALIILGFVMMSPLVVVAAATFCSLLRRFHILQLFQPISTAQYRGRGFSWRQDVHAWV</sequence>
<comment type="caution">
    <text evidence="8">The sequence shown here is derived from an EMBL/GenBank/DDBJ whole genome shotgun (WGS) entry which is preliminary data.</text>
</comment>
<organism evidence="8 9">
    <name type="scientific">Tachysurus vachellii</name>
    <name type="common">Darkbarbel catfish</name>
    <name type="synonym">Pelteobagrus vachellii</name>
    <dbReference type="NCBI Taxonomy" id="175792"/>
    <lineage>
        <taxon>Eukaryota</taxon>
        <taxon>Metazoa</taxon>
        <taxon>Chordata</taxon>
        <taxon>Craniata</taxon>
        <taxon>Vertebrata</taxon>
        <taxon>Euteleostomi</taxon>
        <taxon>Actinopterygii</taxon>
        <taxon>Neopterygii</taxon>
        <taxon>Teleostei</taxon>
        <taxon>Ostariophysi</taxon>
        <taxon>Siluriformes</taxon>
        <taxon>Bagridae</taxon>
        <taxon>Tachysurus</taxon>
    </lineage>
</organism>
<dbReference type="GO" id="GO:0038098">
    <property type="term" value="P:sequestering of BMP from receptor via BMP binding"/>
    <property type="evidence" value="ECO:0007669"/>
    <property type="project" value="TreeGrafter"/>
</dbReference>
<dbReference type="Pfam" id="PF03045">
    <property type="entry name" value="DAN"/>
    <property type="match status" value="1"/>
</dbReference>
<comment type="subcellular location">
    <subcellularLocation>
        <location evidence="1">Secreted</location>
    </subcellularLocation>
</comment>
<evidence type="ECO:0000259" key="7">
    <source>
        <dbReference type="Pfam" id="PF03045"/>
    </source>
</evidence>
<dbReference type="GO" id="GO:0036122">
    <property type="term" value="F:BMP binding"/>
    <property type="evidence" value="ECO:0007669"/>
    <property type="project" value="TreeGrafter"/>
</dbReference>
<dbReference type="GO" id="GO:0048018">
    <property type="term" value="F:receptor ligand activity"/>
    <property type="evidence" value="ECO:0007669"/>
    <property type="project" value="TreeGrafter"/>
</dbReference>
<name>A0AA88JB08_TACVA</name>
<keyword evidence="5" id="KW-1015">Disulfide bond</keyword>
<dbReference type="Gene3D" id="2.10.90.10">
    <property type="entry name" value="Cystine-knot cytokines"/>
    <property type="match status" value="1"/>
</dbReference>
<feature type="transmembrane region" description="Helical" evidence="6">
    <location>
        <begin position="57"/>
        <end position="78"/>
    </location>
</feature>
<dbReference type="AlphaFoldDB" id="A0AA88JB08"/>